<dbReference type="Proteomes" id="UP000605676">
    <property type="component" value="Unassembled WGS sequence"/>
</dbReference>
<dbReference type="InterPro" id="IPR050553">
    <property type="entry name" value="Thioredoxin_ResA/DsbE_sf"/>
</dbReference>
<dbReference type="EMBL" id="JAENRR010000029">
    <property type="protein sequence ID" value="MBK3518198.1"/>
    <property type="molecule type" value="Genomic_DNA"/>
</dbReference>
<evidence type="ECO:0000313" key="4">
    <source>
        <dbReference type="Proteomes" id="UP000605676"/>
    </source>
</evidence>
<name>A0ABS1HKJ9_9BACT</name>
<accession>A0ABS1HKJ9</accession>
<dbReference type="CDD" id="cd02966">
    <property type="entry name" value="TlpA_like_family"/>
    <property type="match status" value="1"/>
</dbReference>
<dbReference type="RefSeq" id="WP_200465427.1">
    <property type="nucleotide sequence ID" value="NZ_JAENRR010000029.1"/>
</dbReference>
<dbReference type="InterPro" id="IPR013740">
    <property type="entry name" value="Redoxin"/>
</dbReference>
<dbReference type="InterPro" id="IPR013766">
    <property type="entry name" value="Thioredoxin_domain"/>
</dbReference>
<gene>
    <name evidence="3" type="ORF">JIV24_12705</name>
</gene>
<keyword evidence="4" id="KW-1185">Reference proteome</keyword>
<reference evidence="3 4" key="1">
    <citation type="submission" date="2021-01" db="EMBL/GenBank/DDBJ databases">
        <title>Carboxyliciviraga sp.nov., isolated from coastal sediments.</title>
        <authorList>
            <person name="Lu D."/>
            <person name="Zhang T."/>
        </authorList>
    </citation>
    <scope>NUCLEOTIDE SEQUENCE [LARGE SCALE GENOMIC DNA]</scope>
    <source>
        <strain evidence="3 4">N1Y132</strain>
    </source>
</reference>
<dbReference type="PROSITE" id="PS51257">
    <property type="entry name" value="PROKAR_LIPOPROTEIN"/>
    <property type="match status" value="1"/>
</dbReference>
<dbReference type="PROSITE" id="PS51352">
    <property type="entry name" value="THIOREDOXIN_2"/>
    <property type="match status" value="1"/>
</dbReference>
<dbReference type="InterPro" id="IPR036249">
    <property type="entry name" value="Thioredoxin-like_sf"/>
</dbReference>
<dbReference type="SUPFAM" id="SSF52833">
    <property type="entry name" value="Thioredoxin-like"/>
    <property type="match status" value="1"/>
</dbReference>
<evidence type="ECO:0000259" key="2">
    <source>
        <dbReference type="PROSITE" id="PS51352"/>
    </source>
</evidence>
<proteinExistence type="predicted"/>
<dbReference type="SUPFAM" id="SSF50090">
    <property type="entry name" value="Electron transport accessory proteins"/>
    <property type="match status" value="1"/>
</dbReference>
<comment type="caution">
    <text evidence="3">The sequence shown here is derived from an EMBL/GenBank/DDBJ whole genome shotgun (WGS) entry which is preliminary data.</text>
</comment>
<sequence length="444" mass="51370">MKNLNILVLLIALIGAYSCSNAPKTTTVELHVGDLKSRLYLTALNEQHDLFQDSEGFAKIELNHITEPCFANVKFGVTKQIYLEPGNHIVVKYNGPGDIRYEGDQAEVNTFLNERAPLPFTEEMYSLALPEFMQAFDRATEKYAELVNSKSELATCASMLKENKYYDHWTVAIIKYFAAKPSLSKEEYARLLQFLQEQDAQSSRFTSSPDAINRCITALYKQDEPNYRSYSWDKGTTLKLNWLNKNINDRTIKQHFIHTAVDLYITYAGTNKGGEIFKAYKATVDDKTLLDKFDKKVNEFKNIVKGSPVPEFKFQDANGQSRSLEEFKGKYVYIDLWATWCGHCIEQFPYLKELKKEYKHNNIVFLGVNNDRKLKSFTNYVEKHKLEGEQWYVGQDKIFSEFFHIASQPRFILLDPQGRIYDAHMLRPDNTEALKSYLDQLEGI</sequence>
<feature type="chain" id="PRO_5046384680" evidence="1">
    <location>
        <begin position="23"/>
        <end position="444"/>
    </location>
</feature>
<dbReference type="PANTHER" id="PTHR42852">
    <property type="entry name" value="THIOL:DISULFIDE INTERCHANGE PROTEIN DSBE"/>
    <property type="match status" value="1"/>
</dbReference>
<feature type="domain" description="Thioredoxin" evidence="2">
    <location>
        <begin position="303"/>
        <end position="443"/>
    </location>
</feature>
<organism evidence="3 4">
    <name type="scientific">Carboxylicivirga marina</name>
    <dbReference type="NCBI Taxonomy" id="2800988"/>
    <lineage>
        <taxon>Bacteria</taxon>
        <taxon>Pseudomonadati</taxon>
        <taxon>Bacteroidota</taxon>
        <taxon>Bacteroidia</taxon>
        <taxon>Marinilabiliales</taxon>
        <taxon>Marinilabiliaceae</taxon>
        <taxon>Carboxylicivirga</taxon>
    </lineage>
</organism>
<protein>
    <submittedName>
        <fullName evidence="3">TlpA family protein disulfide reductase</fullName>
    </submittedName>
</protein>
<dbReference type="PANTHER" id="PTHR42852:SF13">
    <property type="entry name" value="PROTEIN DIPZ"/>
    <property type="match status" value="1"/>
</dbReference>
<evidence type="ECO:0000313" key="3">
    <source>
        <dbReference type="EMBL" id="MBK3518198.1"/>
    </source>
</evidence>
<dbReference type="InterPro" id="IPR008990">
    <property type="entry name" value="Elect_transpt_acc-like_dom_sf"/>
</dbReference>
<keyword evidence="1" id="KW-0732">Signal</keyword>
<evidence type="ECO:0000256" key="1">
    <source>
        <dbReference type="SAM" id="SignalP"/>
    </source>
</evidence>
<dbReference type="Gene3D" id="3.40.30.10">
    <property type="entry name" value="Glutaredoxin"/>
    <property type="match status" value="1"/>
</dbReference>
<dbReference type="Pfam" id="PF08534">
    <property type="entry name" value="Redoxin"/>
    <property type="match status" value="1"/>
</dbReference>
<feature type="signal peptide" evidence="1">
    <location>
        <begin position="1"/>
        <end position="22"/>
    </location>
</feature>